<feature type="domain" description="Glutaredoxin" evidence="1">
    <location>
        <begin position="4"/>
        <end position="63"/>
    </location>
</feature>
<organism evidence="2 3">
    <name type="scientific">Candidatus Harrisonbacteria bacterium RIFOXYA1_FULL_48_8</name>
    <dbReference type="NCBI Taxonomy" id="1798411"/>
    <lineage>
        <taxon>Bacteria</taxon>
        <taxon>Candidatus Harrisoniibacteriota</taxon>
    </lineage>
</organism>
<proteinExistence type="predicted"/>
<dbReference type="GO" id="GO:0045454">
    <property type="term" value="P:cell redox homeostasis"/>
    <property type="evidence" value="ECO:0007669"/>
    <property type="project" value="TreeGrafter"/>
</dbReference>
<dbReference type="PANTHER" id="PTHR34386:SF1">
    <property type="entry name" value="GLUTAREDOXIN-LIKE PROTEIN NRDH"/>
    <property type="match status" value="1"/>
</dbReference>
<dbReference type="PROSITE" id="PS51354">
    <property type="entry name" value="GLUTAREDOXIN_2"/>
    <property type="match status" value="1"/>
</dbReference>
<sequence>MNSVKIYSTPTCVYCKMAKDFFQKHNVKYEEFNVAEDEKARAEMVQKSQQLGVPVIDIDGKIIVGFSESELKKALDIK</sequence>
<dbReference type="Gene3D" id="3.40.30.10">
    <property type="entry name" value="Glutaredoxin"/>
    <property type="match status" value="1"/>
</dbReference>
<gene>
    <name evidence="2" type="ORF">A2214_00745</name>
</gene>
<dbReference type="Pfam" id="PF00462">
    <property type="entry name" value="Glutaredoxin"/>
    <property type="match status" value="1"/>
</dbReference>
<dbReference type="InterPro" id="IPR011911">
    <property type="entry name" value="GlrX_YruB"/>
</dbReference>
<dbReference type="InterPro" id="IPR051548">
    <property type="entry name" value="Grx-like_ET"/>
</dbReference>
<dbReference type="InterPro" id="IPR002109">
    <property type="entry name" value="Glutaredoxin"/>
</dbReference>
<dbReference type="Proteomes" id="UP000176626">
    <property type="component" value="Unassembled WGS sequence"/>
</dbReference>
<dbReference type="EMBL" id="MHJN01000034">
    <property type="protein sequence ID" value="OGY68243.1"/>
    <property type="molecule type" value="Genomic_DNA"/>
</dbReference>
<dbReference type="SUPFAM" id="SSF52833">
    <property type="entry name" value="Thioredoxin-like"/>
    <property type="match status" value="1"/>
</dbReference>
<protein>
    <submittedName>
        <fullName evidence="2">NrdH-redoxin</fullName>
    </submittedName>
</protein>
<dbReference type="CDD" id="cd02976">
    <property type="entry name" value="NrdH"/>
    <property type="match status" value="1"/>
</dbReference>
<evidence type="ECO:0000313" key="2">
    <source>
        <dbReference type="EMBL" id="OGY68243.1"/>
    </source>
</evidence>
<dbReference type="AlphaFoldDB" id="A0A1G1ZU57"/>
<dbReference type="NCBIfam" id="TIGR02196">
    <property type="entry name" value="GlrX_YruB"/>
    <property type="match status" value="1"/>
</dbReference>
<dbReference type="PANTHER" id="PTHR34386">
    <property type="entry name" value="GLUTAREDOXIN"/>
    <property type="match status" value="1"/>
</dbReference>
<name>A0A1G1ZU57_9BACT</name>
<accession>A0A1G1ZU57</accession>
<dbReference type="InterPro" id="IPR036249">
    <property type="entry name" value="Thioredoxin-like_sf"/>
</dbReference>
<reference evidence="2 3" key="1">
    <citation type="journal article" date="2016" name="Nat. Commun.">
        <title>Thousands of microbial genomes shed light on interconnected biogeochemical processes in an aquifer system.</title>
        <authorList>
            <person name="Anantharaman K."/>
            <person name="Brown C.T."/>
            <person name="Hug L.A."/>
            <person name="Sharon I."/>
            <person name="Castelle C.J."/>
            <person name="Probst A.J."/>
            <person name="Thomas B.C."/>
            <person name="Singh A."/>
            <person name="Wilkins M.J."/>
            <person name="Karaoz U."/>
            <person name="Brodie E.L."/>
            <person name="Williams K.H."/>
            <person name="Hubbard S.S."/>
            <person name="Banfield J.F."/>
        </authorList>
    </citation>
    <scope>NUCLEOTIDE SEQUENCE [LARGE SCALE GENOMIC DNA]</scope>
</reference>
<comment type="caution">
    <text evidence="2">The sequence shown here is derived from an EMBL/GenBank/DDBJ whole genome shotgun (WGS) entry which is preliminary data.</text>
</comment>
<evidence type="ECO:0000313" key="3">
    <source>
        <dbReference type="Proteomes" id="UP000176626"/>
    </source>
</evidence>
<evidence type="ECO:0000259" key="1">
    <source>
        <dbReference type="Pfam" id="PF00462"/>
    </source>
</evidence>
<dbReference type="GO" id="GO:0009055">
    <property type="term" value="F:electron transfer activity"/>
    <property type="evidence" value="ECO:0007669"/>
    <property type="project" value="TreeGrafter"/>
</dbReference>